<reference evidence="2" key="1">
    <citation type="submission" date="2017-08" db="EMBL/GenBank/DDBJ databases">
        <authorList>
            <person name="Polle J.E."/>
            <person name="Barry K."/>
            <person name="Cushman J."/>
            <person name="Schmutz J."/>
            <person name="Tran D."/>
            <person name="Hathwaick L.T."/>
            <person name="Yim W.C."/>
            <person name="Jenkins J."/>
            <person name="Mckie-Krisberg Z.M."/>
            <person name="Prochnik S."/>
            <person name="Lindquist E."/>
            <person name="Dockter R.B."/>
            <person name="Adam C."/>
            <person name="Molina H."/>
            <person name="Bunkerborg J."/>
            <person name="Jin E."/>
            <person name="Buchheim M."/>
            <person name="Magnuson J."/>
        </authorList>
    </citation>
    <scope>NUCLEOTIDE SEQUENCE</scope>
    <source>
        <strain evidence="2">CCAP 19/18</strain>
    </source>
</reference>
<proteinExistence type="predicted"/>
<dbReference type="Proteomes" id="UP000815325">
    <property type="component" value="Unassembled WGS sequence"/>
</dbReference>
<organism evidence="2 3">
    <name type="scientific">Dunaliella salina</name>
    <name type="common">Green alga</name>
    <name type="synonym">Protococcus salinus</name>
    <dbReference type="NCBI Taxonomy" id="3046"/>
    <lineage>
        <taxon>Eukaryota</taxon>
        <taxon>Viridiplantae</taxon>
        <taxon>Chlorophyta</taxon>
        <taxon>core chlorophytes</taxon>
        <taxon>Chlorophyceae</taxon>
        <taxon>CS clade</taxon>
        <taxon>Chlamydomonadales</taxon>
        <taxon>Dunaliellaceae</taxon>
        <taxon>Dunaliella</taxon>
    </lineage>
</organism>
<evidence type="ECO:0008006" key="4">
    <source>
        <dbReference type="Google" id="ProtNLM"/>
    </source>
</evidence>
<protein>
    <recommendedName>
        <fullName evidence="4">Encoded protein</fullName>
    </recommendedName>
</protein>
<gene>
    <name evidence="2" type="ORF">DUNSADRAFT_8581</name>
</gene>
<comment type="caution">
    <text evidence="2">The sequence shown here is derived from an EMBL/GenBank/DDBJ whole genome shotgun (WGS) entry which is preliminary data.</text>
</comment>
<evidence type="ECO:0000256" key="1">
    <source>
        <dbReference type="ARBA" id="ARBA00004430"/>
    </source>
</evidence>
<name>A0ABQ7GJ81_DUNSA</name>
<accession>A0ABQ7GJ81</accession>
<sequence>MIHDDEVQEITQALPNSLSQLAQCLSAAAPTVKVTVDRLEYIGDDWAAAVQPFFWSVCSILGIYATRLNFLSSEISVADMIKLKAHCPNVKGIHFFDCCFEELPACLSVAAEGLQYLEALELNYCPAFDPGDHASYLRGFGYDVLSVCASVSPNRRNVLNWRVNLQTPRQEECIHAARNELRSMCMAWNRFCRRLEFEGAHQQIFLEVLLNGSQL</sequence>
<evidence type="ECO:0000313" key="3">
    <source>
        <dbReference type="Proteomes" id="UP000815325"/>
    </source>
</evidence>
<dbReference type="Gene3D" id="3.80.10.10">
    <property type="entry name" value="Ribonuclease Inhibitor"/>
    <property type="match status" value="1"/>
</dbReference>
<comment type="subcellular location">
    <subcellularLocation>
        <location evidence="1">Cytoplasm</location>
        <location evidence="1">Cytoskeleton</location>
        <location evidence="1">Cilium axoneme</location>
    </subcellularLocation>
</comment>
<dbReference type="InterPro" id="IPR032675">
    <property type="entry name" value="LRR_dom_sf"/>
</dbReference>
<evidence type="ECO:0000313" key="2">
    <source>
        <dbReference type="EMBL" id="KAF5834657.1"/>
    </source>
</evidence>
<dbReference type="EMBL" id="MU069744">
    <property type="protein sequence ID" value="KAF5834657.1"/>
    <property type="molecule type" value="Genomic_DNA"/>
</dbReference>
<keyword evidence="3" id="KW-1185">Reference proteome</keyword>